<dbReference type="RefSeq" id="WP_008302406.1">
    <property type="nucleotide sequence ID" value="NZ_BAEK01000013.1"/>
</dbReference>
<evidence type="ECO:0000313" key="2">
    <source>
        <dbReference type="Proteomes" id="UP000008372"/>
    </source>
</evidence>
<protein>
    <submittedName>
        <fullName evidence="1">Uncharacterized protein</fullName>
    </submittedName>
</protein>
<reference evidence="1 2" key="1">
    <citation type="journal article" date="2014" name="Environ. Microbiol.">
        <title>Comparative genomics of the marine bacterial genus Glaciecola reveals the high degree of genomic diversity and genomic characteristic for cold adaptation.</title>
        <authorList>
            <person name="Qin Q.L."/>
            <person name="Xie B.B."/>
            <person name="Yu Y."/>
            <person name="Shu Y.L."/>
            <person name="Rong J.C."/>
            <person name="Zhang Y.J."/>
            <person name="Zhao D.L."/>
            <person name="Chen X.L."/>
            <person name="Zhang X.Y."/>
            <person name="Chen B."/>
            <person name="Zhou B.C."/>
            <person name="Zhang Y.Z."/>
        </authorList>
    </citation>
    <scope>NUCLEOTIDE SEQUENCE [LARGE SCALE GENOMIC DNA]</scope>
    <source>
        <strain evidence="1 2">NO2</strain>
    </source>
</reference>
<gene>
    <name evidence="1" type="ORF">GAGA_0709</name>
</gene>
<accession>A0ABQ0I2L6</accession>
<evidence type="ECO:0000313" key="1">
    <source>
        <dbReference type="EMBL" id="GAC03572.1"/>
    </source>
</evidence>
<dbReference type="EMBL" id="BAEK01000013">
    <property type="protein sequence ID" value="GAC03572.1"/>
    <property type="molecule type" value="Genomic_DNA"/>
</dbReference>
<name>A0ABQ0I2L6_9ALTE</name>
<dbReference type="Proteomes" id="UP000008372">
    <property type="component" value="Unassembled WGS sequence"/>
</dbReference>
<organism evidence="1 2">
    <name type="scientific">Paraglaciecola agarilytica NO2</name>
    <dbReference type="NCBI Taxonomy" id="1125747"/>
    <lineage>
        <taxon>Bacteria</taxon>
        <taxon>Pseudomonadati</taxon>
        <taxon>Pseudomonadota</taxon>
        <taxon>Gammaproteobacteria</taxon>
        <taxon>Alteromonadales</taxon>
        <taxon>Alteromonadaceae</taxon>
        <taxon>Paraglaciecola</taxon>
    </lineage>
</organism>
<comment type="caution">
    <text evidence="1">The sequence shown here is derived from an EMBL/GenBank/DDBJ whole genome shotgun (WGS) entry which is preliminary data.</text>
</comment>
<proteinExistence type="predicted"/>
<sequence length="407" mass="45053">MNGLLKNLVGKIYLISVMLFVALQNHAQDAPKLPLFTLNQETVEYVGGFRIPLSTKGESRIAFSQGVFTLRQNQDSFFIVGHAHHQAIAELAIPVLSKSKTISEWNFATFKQPFSSVISRASSGNPQKIDRITGMKEIEHQLIVNGMEFYDADANVRDTTLIVRDADQLVSSKIDGFFQLQGAAHAAGWISEIPKVWQKALGSEYLVGNASTLAINSRLSIGPSAFSAQFFGVLNGAEESGLILTNGLMDFSLKQPIAPDQYNKSLKNNIWTELSAAHYGFIIPNTSSYLVVGKSGGHNSGIGYKITQDNGRECGGPCSVKAEDNYNYFWLFDVADFVSVKAGEKQPYQPRPYQFGFFDTVNTSSYIIGADYHKDTGLLYVVYSREDKYQSQYEAAPVVRVYKIRGK</sequence>
<keyword evidence="2" id="KW-1185">Reference proteome</keyword>